<dbReference type="AlphaFoldDB" id="A0A0A9HCE7"/>
<name>A0A0A9HCE7_ARUDO</name>
<evidence type="ECO:0000313" key="1">
    <source>
        <dbReference type="EMBL" id="JAE34432.1"/>
    </source>
</evidence>
<dbReference type="EMBL" id="GBRH01163464">
    <property type="protein sequence ID" value="JAE34432.1"/>
    <property type="molecule type" value="Transcribed_RNA"/>
</dbReference>
<proteinExistence type="predicted"/>
<accession>A0A0A9HCE7</accession>
<protein>
    <submittedName>
        <fullName evidence="1">Uncharacterized protein</fullName>
    </submittedName>
</protein>
<organism evidence="1">
    <name type="scientific">Arundo donax</name>
    <name type="common">Giant reed</name>
    <name type="synonym">Donax arundinaceus</name>
    <dbReference type="NCBI Taxonomy" id="35708"/>
    <lineage>
        <taxon>Eukaryota</taxon>
        <taxon>Viridiplantae</taxon>
        <taxon>Streptophyta</taxon>
        <taxon>Embryophyta</taxon>
        <taxon>Tracheophyta</taxon>
        <taxon>Spermatophyta</taxon>
        <taxon>Magnoliopsida</taxon>
        <taxon>Liliopsida</taxon>
        <taxon>Poales</taxon>
        <taxon>Poaceae</taxon>
        <taxon>PACMAD clade</taxon>
        <taxon>Arundinoideae</taxon>
        <taxon>Arundineae</taxon>
        <taxon>Arundo</taxon>
    </lineage>
</organism>
<reference evidence="1" key="2">
    <citation type="journal article" date="2015" name="Data Brief">
        <title>Shoot transcriptome of the giant reed, Arundo donax.</title>
        <authorList>
            <person name="Barrero R.A."/>
            <person name="Guerrero F.D."/>
            <person name="Moolhuijzen P."/>
            <person name="Goolsby J.A."/>
            <person name="Tidwell J."/>
            <person name="Bellgard S.E."/>
            <person name="Bellgard M.I."/>
        </authorList>
    </citation>
    <scope>NUCLEOTIDE SEQUENCE</scope>
    <source>
        <tissue evidence="1">Shoot tissue taken approximately 20 cm above the soil surface</tissue>
    </source>
</reference>
<sequence length="16" mass="1825">MVQATHPQSCPERRQG</sequence>
<reference evidence="1" key="1">
    <citation type="submission" date="2014-09" db="EMBL/GenBank/DDBJ databases">
        <authorList>
            <person name="Magalhaes I.L.F."/>
            <person name="Oliveira U."/>
            <person name="Santos F.R."/>
            <person name="Vidigal T.H.D.A."/>
            <person name="Brescovit A.D."/>
            <person name="Santos A.J."/>
        </authorList>
    </citation>
    <scope>NUCLEOTIDE SEQUENCE</scope>
    <source>
        <tissue evidence="1">Shoot tissue taken approximately 20 cm above the soil surface</tissue>
    </source>
</reference>